<evidence type="ECO:0000313" key="3">
    <source>
        <dbReference type="Proteomes" id="UP000298030"/>
    </source>
</evidence>
<evidence type="ECO:0000256" key="1">
    <source>
        <dbReference type="SAM" id="MobiDB-lite"/>
    </source>
</evidence>
<comment type="caution">
    <text evidence="2">The sequence shown here is derived from an EMBL/GenBank/DDBJ whole genome shotgun (WGS) entry which is preliminary data.</text>
</comment>
<feature type="region of interest" description="Disordered" evidence="1">
    <location>
        <begin position="1"/>
        <end position="97"/>
    </location>
</feature>
<proteinExistence type="predicted"/>
<dbReference type="AlphaFoldDB" id="A0A4Y7T1Z3"/>
<dbReference type="EMBL" id="QPFP01000038">
    <property type="protein sequence ID" value="TEB27672.1"/>
    <property type="molecule type" value="Genomic_DNA"/>
</dbReference>
<protein>
    <submittedName>
        <fullName evidence="2">Uncharacterized protein</fullName>
    </submittedName>
</protein>
<organism evidence="2 3">
    <name type="scientific">Coprinellus micaceus</name>
    <name type="common">Glistening ink-cap mushroom</name>
    <name type="synonym">Coprinus micaceus</name>
    <dbReference type="NCBI Taxonomy" id="71717"/>
    <lineage>
        <taxon>Eukaryota</taxon>
        <taxon>Fungi</taxon>
        <taxon>Dikarya</taxon>
        <taxon>Basidiomycota</taxon>
        <taxon>Agaricomycotina</taxon>
        <taxon>Agaricomycetes</taxon>
        <taxon>Agaricomycetidae</taxon>
        <taxon>Agaricales</taxon>
        <taxon>Agaricineae</taxon>
        <taxon>Psathyrellaceae</taxon>
        <taxon>Coprinellus</taxon>
    </lineage>
</organism>
<keyword evidence="3" id="KW-1185">Reference proteome</keyword>
<gene>
    <name evidence="2" type="ORF">FA13DRAFT_1776343</name>
</gene>
<feature type="compositionally biased region" description="Low complexity" evidence="1">
    <location>
        <begin position="84"/>
        <end position="95"/>
    </location>
</feature>
<feature type="compositionally biased region" description="Low complexity" evidence="1">
    <location>
        <begin position="20"/>
        <end position="29"/>
    </location>
</feature>
<reference evidence="2 3" key="1">
    <citation type="journal article" date="2019" name="Nat. Ecol. Evol.">
        <title>Megaphylogeny resolves global patterns of mushroom evolution.</title>
        <authorList>
            <person name="Varga T."/>
            <person name="Krizsan K."/>
            <person name="Foldi C."/>
            <person name="Dima B."/>
            <person name="Sanchez-Garcia M."/>
            <person name="Sanchez-Ramirez S."/>
            <person name="Szollosi G.J."/>
            <person name="Szarkandi J.G."/>
            <person name="Papp V."/>
            <person name="Albert L."/>
            <person name="Andreopoulos W."/>
            <person name="Angelini C."/>
            <person name="Antonin V."/>
            <person name="Barry K.W."/>
            <person name="Bougher N.L."/>
            <person name="Buchanan P."/>
            <person name="Buyck B."/>
            <person name="Bense V."/>
            <person name="Catcheside P."/>
            <person name="Chovatia M."/>
            <person name="Cooper J."/>
            <person name="Damon W."/>
            <person name="Desjardin D."/>
            <person name="Finy P."/>
            <person name="Geml J."/>
            <person name="Haridas S."/>
            <person name="Hughes K."/>
            <person name="Justo A."/>
            <person name="Karasinski D."/>
            <person name="Kautmanova I."/>
            <person name="Kiss B."/>
            <person name="Kocsube S."/>
            <person name="Kotiranta H."/>
            <person name="LaButti K.M."/>
            <person name="Lechner B.E."/>
            <person name="Liimatainen K."/>
            <person name="Lipzen A."/>
            <person name="Lukacs Z."/>
            <person name="Mihaltcheva S."/>
            <person name="Morgado L.N."/>
            <person name="Niskanen T."/>
            <person name="Noordeloos M.E."/>
            <person name="Ohm R.A."/>
            <person name="Ortiz-Santana B."/>
            <person name="Ovrebo C."/>
            <person name="Racz N."/>
            <person name="Riley R."/>
            <person name="Savchenko A."/>
            <person name="Shiryaev A."/>
            <person name="Soop K."/>
            <person name="Spirin V."/>
            <person name="Szebenyi C."/>
            <person name="Tomsovsky M."/>
            <person name="Tulloss R.E."/>
            <person name="Uehling J."/>
            <person name="Grigoriev I.V."/>
            <person name="Vagvolgyi C."/>
            <person name="Papp T."/>
            <person name="Martin F.M."/>
            <person name="Miettinen O."/>
            <person name="Hibbett D.S."/>
            <person name="Nagy L.G."/>
        </authorList>
    </citation>
    <scope>NUCLEOTIDE SEQUENCE [LARGE SCALE GENOMIC DNA]</scope>
    <source>
        <strain evidence="2 3">FP101781</strain>
    </source>
</reference>
<evidence type="ECO:0000313" key="2">
    <source>
        <dbReference type="EMBL" id="TEB27672.1"/>
    </source>
</evidence>
<feature type="non-terminal residue" evidence="2">
    <location>
        <position position="231"/>
    </location>
</feature>
<feature type="region of interest" description="Disordered" evidence="1">
    <location>
        <begin position="106"/>
        <end position="125"/>
    </location>
</feature>
<sequence length="231" mass="24647">MEIEERNTAAARARSKSDRAGAAQSAAKARNGESTLREVNAGGGQGESLGSRAPSVSIGGAAAENASAMHPQTPIESPASIQGQTPTQPNTDTTNLHSSSAHYETLLTRESRVNPRSPPTARDKTRTNSLWAVFDAAGHGNQIRGTHRVQALPVNDRSSPWCGERILSTCEHDTSPTFQSSARGVEEEAHLCGGERPVYSRRRTSAYRRPTGFSGVLCVFLPTPASYHTPT</sequence>
<accession>A0A4Y7T1Z3</accession>
<dbReference type="Proteomes" id="UP000298030">
    <property type="component" value="Unassembled WGS sequence"/>
</dbReference>
<name>A0A4Y7T1Z3_COPMI</name>